<dbReference type="GO" id="GO:0050135">
    <property type="term" value="F:NADP+ nucleosidase activity"/>
    <property type="evidence" value="ECO:0007669"/>
    <property type="project" value="InterPro"/>
</dbReference>
<name>A0A5B8U9H4_9ACTN</name>
<keyword evidence="3" id="KW-1185">Reference proteome</keyword>
<gene>
    <name evidence="2" type="ORF">FSW04_20175</name>
</gene>
<dbReference type="EMBL" id="CP042430">
    <property type="protein sequence ID" value="QEC49665.1"/>
    <property type="molecule type" value="Genomic_DNA"/>
</dbReference>
<dbReference type="KEGG" id="bsol:FSW04_20175"/>
<feature type="domain" description="CD-NTase-associated protein 12/Pycsar effector protein TIR" evidence="1">
    <location>
        <begin position="107"/>
        <end position="225"/>
    </location>
</feature>
<reference evidence="2 3" key="1">
    <citation type="journal article" date="2018" name="J. Microbiol.">
        <title>Baekduia soli gen. nov., sp. nov., a novel bacterium isolated from the soil of Baekdu Mountain and proposal of a novel family name, Baekduiaceae fam. nov.</title>
        <authorList>
            <person name="An D.S."/>
            <person name="Siddiqi M.Z."/>
            <person name="Kim K.H."/>
            <person name="Yu H.S."/>
            <person name="Im W.T."/>
        </authorList>
    </citation>
    <scope>NUCLEOTIDE SEQUENCE [LARGE SCALE GENOMIC DNA]</scope>
    <source>
        <strain evidence="2 3">BR7-21</strain>
    </source>
</reference>
<dbReference type="Pfam" id="PF10137">
    <property type="entry name" value="CAP12-PCTIR_TIR"/>
    <property type="match status" value="1"/>
</dbReference>
<dbReference type="InterPro" id="IPR019302">
    <property type="entry name" value="CAP12/PCTIR_TIR_dom"/>
</dbReference>
<proteinExistence type="predicted"/>
<sequence>MDRRLKWAQTVMLAEDFATKDRVVAQHILDSLNQWHAKLDFGHEPVPDEWDDFPERQRTDWAHERFKLLNDKARAELRAVLGEPTAFRAPSVSDPPPTAATDVANTIFVVHGHAHAILHEAVRVLERGTGREVVVLHEQPNRGQTILEKFESHAAGAAYAVVLLTGDDVGGVADGEQMQRRGRQNVVFEFGFFCAQLGRKKVAVLMSEGVEKPSDIDGLVYIGLDPAGAWKLALGRELEAADIPFDHRKIP</sequence>
<dbReference type="Proteomes" id="UP000321805">
    <property type="component" value="Chromosome"/>
</dbReference>
<accession>A0A5B8U9H4</accession>
<evidence type="ECO:0000259" key="1">
    <source>
        <dbReference type="Pfam" id="PF10137"/>
    </source>
</evidence>
<dbReference type="RefSeq" id="WP_146922030.1">
    <property type="nucleotide sequence ID" value="NZ_CP042430.1"/>
</dbReference>
<dbReference type="OrthoDB" id="4339143at2"/>
<evidence type="ECO:0000313" key="2">
    <source>
        <dbReference type="EMBL" id="QEC49665.1"/>
    </source>
</evidence>
<evidence type="ECO:0000313" key="3">
    <source>
        <dbReference type="Proteomes" id="UP000321805"/>
    </source>
</evidence>
<dbReference type="AlphaFoldDB" id="A0A5B8U9H4"/>
<protein>
    <recommendedName>
        <fullName evidence="1">CD-NTase-associated protein 12/Pycsar effector protein TIR domain-containing protein</fullName>
    </recommendedName>
</protein>
<organism evidence="2 3">
    <name type="scientific">Baekduia soli</name>
    <dbReference type="NCBI Taxonomy" id="496014"/>
    <lineage>
        <taxon>Bacteria</taxon>
        <taxon>Bacillati</taxon>
        <taxon>Actinomycetota</taxon>
        <taxon>Thermoleophilia</taxon>
        <taxon>Solirubrobacterales</taxon>
        <taxon>Baekduiaceae</taxon>
        <taxon>Baekduia</taxon>
    </lineage>
</organism>